<evidence type="ECO:0000313" key="4">
    <source>
        <dbReference type="Proteomes" id="UP000641025"/>
    </source>
</evidence>
<protein>
    <submittedName>
        <fullName evidence="3">Alpha-1,2-fucosyltransferase</fullName>
    </submittedName>
</protein>
<dbReference type="Gene3D" id="3.40.50.11350">
    <property type="match status" value="1"/>
</dbReference>
<dbReference type="EMBL" id="JAEMHK010000014">
    <property type="protein sequence ID" value="MBJ6801938.1"/>
    <property type="molecule type" value="Genomic_DNA"/>
</dbReference>
<accession>A0ABS0YVP8</accession>
<evidence type="ECO:0000256" key="1">
    <source>
        <dbReference type="ARBA" id="ARBA00022676"/>
    </source>
</evidence>
<dbReference type="CDD" id="cd11301">
    <property type="entry name" value="Fut1_Fut2_like"/>
    <property type="match status" value="1"/>
</dbReference>
<organism evidence="3 4">
    <name type="scientific">Geomonas propionica</name>
    <dbReference type="NCBI Taxonomy" id="2798582"/>
    <lineage>
        <taxon>Bacteria</taxon>
        <taxon>Pseudomonadati</taxon>
        <taxon>Thermodesulfobacteriota</taxon>
        <taxon>Desulfuromonadia</taxon>
        <taxon>Geobacterales</taxon>
        <taxon>Geobacteraceae</taxon>
        <taxon>Geomonas</taxon>
    </lineage>
</organism>
<name>A0ABS0YVP8_9BACT</name>
<dbReference type="InterPro" id="IPR002516">
    <property type="entry name" value="Glyco_trans_11"/>
</dbReference>
<reference evidence="3 4" key="1">
    <citation type="submission" date="2020-12" db="EMBL/GenBank/DDBJ databases">
        <title>Geomonas sp. Red259, isolated from paddy soil.</title>
        <authorList>
            <person name="Xu Z."/>
            <person name="Zhang Z."/>
            <person name="Masuda Y."/>
            <person name="Itoh H."/>
            <person name="Senoo K."/>
        </authorList>
    </citation>
    <scope>NUCLEOTIDE SEQUENCE [LARGE SCALE GENOMIC DNA]</scope>
    <source>
        <strain evidence="3 4">Red259</strain>
    </source>
</reference>
<keyword evidence="2" id="KW-0808">Transferase</keyword>
<dbReference type="RefSeq" id="WP_199396418.1">
    <property type="nucleotide sequence ID" value="NZ_JAEMHK010000014.1"/>
</dbReference>
<proteinExistence type="predicted"/>
<keyword evidence="1" id="KW-0328">Glycosyltransferase</keyword>
<dbReference type="Proteomes" id="UP000641025">
    <property type="component" value="Unassembled WGS sequence"/>
</dbReference>
<gene>
    <name evidence="3" type="ORF">JFN90_17560</name>
</gene>
<sequence>MQVVTRLMGGLGNQLFQYAAGRSVCARLGAELVLDDTLLKRCDDAITYRDFALGAYPVRARRITPAEAEQLSRRVARPWRYLYDLGIMRAQHRYYREPHFHFDPGVDRVREPVILEGYWQSERYFASLADQLREELQPVAPPHPTLLPFAEMIHGQNSVGLHVRRGDYVAVAANAAQYVACDLDYYVKAARFVAERVPDPVFFVFTDTPEWVADQLKLGFPTVCVSSPQSLPAYEDLRLMSGCAHNIIANSSFSWWGAWLNPNPEKVVVAPARWFRTGRDTSDLVPAEWQLL</sequence>
<evidence type="ECO:0000313" key="3">
    <source>
        <dbReference type="EMBL" id="MBJ6801938.1"/>
    </source>
</evidence>
<dbReference type="Pfam" id="PF01531">
    <property type="entry name" value="Glyco_transf_11"/>
    <property type="match status" value="1"/>
</dbReference>
<dbReference type="PANTHER" id="PTHR11927">
    <property type="entry name" value="GALACTOSIDE 2-L-FUCOSYLTRANSFERASE"/>
    <property type="match status" value="1"/>
</dbReference>
<dbReference type="PANTHER" id="PTHR11927:SF9">
    <property type="entry name" value="L-FUCOSYLTRANSFERASE"/>
    <property type="match status" value="1"/>
</dbReference>
<evidence type="ECO:0000256" key="2">
    <source>
        <dbReference type="ARBA" id="ARBA00022679"/>
    </source>
</evidence>
<keyword evidence="4" id="KW-1185">Reference proteome</keyword>
<comment type="caution">
    <text evidence="3">The sequence shown here is derived from an EMBL/GenBank/DDBJ whole genome shotgun (WGS) entry which is preliminary data.</text>
</comment>